<evidence type="ECO:0000259" key="6">
    <source>
        <dbReference type="PROSITE" id="PS50076"/>
    </source>
</evidence>
<dbReference type="Pfam" id="PF05099">
    <property type="entry name" value="TerB"/>
    <property type="match status" value="1"/>
</dbReference>
<evidence type="ECO:0000256" key="1">
    <source>
        <dbReference type="ARBA" id="ARBA00022475"/>
    </source>
</evidence>
<dbReference type="NCBIfam" id="NF006948">
    <property type="entry name" value="PRK09430.1"/>
    <property type="match status" value="1"/>
</dbReference>
<dbReference type="PRINTS" id="PR00625">
    <property type="entry name" value="JDOMAIN"/>
</dbReference>
<keyword evidence="4" id="KW-1133">Transmembrane helix</keyword>
<dbReference type="InterPro" id="IPR050817">
    <property type="entry name" value="DjlA_DnaK_co-chaperone"/>
</dbReference>
<dbReference type="PANTHER" id="PTHR24074">
    <property type="entry name" value="CO-CHAPERONE PROTEIN DJLA"/>
    <property type="match status" value="1"/>
</dbReference>
<evidence type="ECO:0000256" key="5">
    <source>
        <dbReference type="ARBA" id="ARBA00023136"/>
    </source>
</evidence>
<dbReference type="InterPro" id="IPR007791">
    <property type="entry name" value="DjlA_N"/>
</dbReference>
<evidence type="ECO:0000256" key="2">
    <source>
        <dbReference type="ARBA" id="ARBA00022519"/>
    </source>
</evidence>
<dbReference type="InterPro" id="IPR036869">
    <property type="entry name" value="J_dom_sf"/>
</dbReference>
<organism evidence="7">
    <name type="scientific">hydrothermal vent metagenome</name>
    <dbReference type="NCBI Taxonomy" id="652676"/>
    <lineage>
        <taxon>unclassified sequences</taxon>
        <taxon>metagenomes</taxon>
        <taxon>ecological metagenomes</taxon>
    </lineage>
</organism>
<dbReference type="SUPFAM" id="SSF46565">
    <property type="entry name" value="Chaperone J-domain"/>
    <property type="match status" value="1"/>
</dbReference>
<proteinExistence type="inferred from homology"/>
<name>A0A1W1DHE7_9ZZZZ</name>
<dbReference type="PROSITE" id="PS50076">
    <property type="entry name" value="DNAJ_2"/>
    <property type="match status" value="1"/>
</dbReference>
<keyword evidence="1" id="KW-1003">Cell membrane</keyword>
<dbReference type="Gene3D" id="1.10.287.110">
    <property type="entry name" value="DnaJ domain"/>
    <property type="match status" value="1"/>
</dbReference>
<dbReference type="InterPro" id="IPR029024">
    <property type="entry name" value="TerB-like"/>
</dbReference>
<evidence type="ECO:0000256" key="4">
    <source>
        <dbReference type="ARBA" id="ARBA00022989"/>
    </source>
</evidence>
<feature type="domain" description="J" evidence="6">
    <location>
        <begin position="193"/>
        <end position="259"/>
    </location>
</feature>
<keyword evidence="3" id="KW-0812">Transmembrane</keyword>
<evidence type="ECO:0000313" key="7">
    <source>
        <dbReference type="EMBL" id="SFV80745.1"/>
    </source>
</evidence>
<keyword evidence="5" id="KW-0472">Membrane</keyword>
<dbReference type="HAMAP" id="MF_01153">
    <property type="entry name" value="DjlA"/>
    <property type="match status" value="1"/>
</dbReference>
<gene>
    <name evidence="7" type="ORF">MNB_SUP05-12-1216</name>
</gene>
<dbReference type="Gene3D" id="1.10.3680.10">
    <property type="entry name" value="TerB-like"/>
    <property type="match status" value="1"/>
</dbReference>
<dbReference type="EMBL" id="FPHT01000129">
    <property type="protein sequence ID" value="SFV80745.1"/>
    <property type="molecule type" value="Genomic_DNA"/>
</dbReference>
<evidence type="ECO:0000256" key="3">
    <source>
        <dbReference type="ARBA" id="ARBA00022692"/>
    </source>
</evidence>
<accession>A0A1W1DHE7</accession>
<dbReference type="Pfam" id="PF00226">
    <property type="entry name" value="DnaJ"/>
    <property type="match status" value="1"/>
</dbReference>
<dbReference type="SMART" id="SM00271">
    <property type="entry name" value="DnaJ"/>
    <property type="match status" value="1"/>
</dbReference>
<reference evidence="7" key="1">
    <citation type="submission" date="2016-10" db="EMBL/GenBank/DDBJ databases">
        <authorList>
            <person name="de Groot N.N."/>
        </authorList>
    </citation>
    <scope>NUCLEOTIDE SEQUENCE</scope>
</reference>
<dbReference type="GO" id="GO:0051087">
    <property type="term" value="F:protein-folding chaperone binding"/>
    <property type="evidence" value="ECO:0007669"/>
    <property type="project" value="InterPro"/>
</dbReference>
<dbReference type="InterPro" id="IPR001623">
    <property type="entry name" value="DnaJ_domain"/>
</dbReference>
<dbReference type="CDD" id="cd07316">
    <property type="entry name" value="terB_like_DjlA"/>
    <property type="match status" value="1"/>
</dbReference>
<protein>
    <submittedName>
        <fullName evidence="7">DnaJ-like protein DjlA</fullName>
    </submittedName>
</protein>
<sequence>MSWWTTVLGGAFGFILGGPLGAMLGVAFAGNLSKGKSNFGGFGQARHLGDQQRVQAAFFSSLFSVMGYIAKVDGKVSKSEILLAQQVMQHMQLADDMQKVAKELFNQGKQPDFKLDEVLEQFRLESHRRTDLVRMFLEIQIQATYADGVLDDKEHDALKYIAQKLNFSLHELENLIQQFAATSHHVSKLSIDDAYVILGVDKNLTDKEIKRAYRRLLSQHHPDKLVAKGLPEEMMIIAKEKTQEIISAYELIKKQRGMR</sequence>
<keyword evidence="2" id="KW-0997">Cell inner membrane</keyword>
<dbReference type="CDD" id="cd06257">
    <property type="entry name" value="DnaJ"/>
    <property type="match status" value="1"/>
</dbReference>
<dbReference type="AlphaFoldDB" id="A0A1W1DHE7"/>
<dbReference type="InterPro" id="IPR023749">
    <property type="entry name" value="DjlA"/>
</dbReference>